<reference evidence="2 3" key="1">
    <citation type="submission" date="2021-03" db="EMBL/GenBank/DDBJ databases">
        <title>Sequencing the genomes of 1000 actinobacteria strains.</title>
        <authorList>
            <person name="Klenk H.-P."/>
        </authorList>
    </citation>
    <scope>NUCLEOTIDE SEQUENCE [LARGE SCALE GENOMIC DNA]</scope>
    <source>
        <strain evidence="2 3">DSM 45516</strain>
    </source>
</reference>
<evidence type="ECO:0000313" key="3">
    <source>
        <dbReference type="Proteomes" id="UP001519325"/>
    </source>
</evidence>
<dbReference type="Gene3D" id="1.10.357.10">
    <property type="entry name" value="Tetracycline Repressor, domain 2"/>
    <property type="match status" value="1"/>
</dbReference>
<dbReference type="Proteomes" id="UP001519325">
    <property type="component" value="Unassembled WGS sequence"/>
</dbReference>
<proteinExistence type="predicted"/>
<evidence type="ECO:0000313" key="2">
    <source>
        <dbReference type="EMBL" id="MBP2192491.1"/>
    </source>
</evidence>
<accession>A0ABS4QPA3</accession>
<name>A0ABS4QPA3_9NOCA</name>
<evidence type="ECO:0000259" key="1">
    <source>
        <dbReference type="Pfam" id="PF13977"/>
    </source>
</evidence>
<keyword evidence="3" id="KW-1185">Reference proteome</keyword>
<gene>
    <name evidence="2" type="ORF">BJ987_005392</name>
</gene>
<dbReference type="SUPFAM" id="SSF48498">
    <property type="entry name" value="Tetracyclin repressor-like, C-terminal domain"/>
    <property type="match status" value="1"/>
</dbReference>
<sequence>MDELFLAMMGREATRLIAVTSAAFEEEPATELREVRQIVEHMLNAAPLDGKWFRIYYEFSAHALRNPELRAVIAEQMRSISAAFIPVLQTLLARAGRVVTDPQALGMAFAAVHEGTATQCLMEPDNAAVRELRADLFTRVVLSYSVPDEQADRTAG</sequence>
<protein>
    <submittedName>
        <fullName evidence="2">AcrR family transcriptional regulator</fullName>
    </submittedName>
</protein>
<feature type="domain" description="BetI-type transcriptional repressor C-terminal" evidence="1">
    <location>
        <begin position="34"/>
        <end position="136"/>
    </location>
</feature>
<dbReference type="Pfam" id="PF13977">
    <property type="entry name" value="TetR_C_6"/>
    <property type="match status" value="1"/>
</dbReference>
<dbReference type="EMBL" id="JAGGMR010000001">
    <property type="protein sequence ID" value="MBP2192491.1"/>
    <property type="molecule type" value="Genomic_DNA"/>
</dbReference>
<dbReference type="InterPro" id="IPR039538">
    <property type="entry name" value="BetI_C"/>
</dbReference>
<organism evidence="2 3">
    <name type="scientific">Nocardia goodfellowii</name>
    <dbReference type="NCBI Taxonomy" id="882446"/>
    <lineage>
        <taxon>Bacteria</taxon>
        <taxon>Bacillati</taxon>
        <taxon>Actinomycetota</taxon>
        <taxon>Actinomycetes</taxon>
        <taxon>Mycobacteriales</taxon>
        <taxon>Nocardiaceae</taxon>
        <taxon>Nocardia</taxon>
    </lineage>
</organism>
<dbReference type="InterPro" id="IPR036271">
    <property type="entry name" value="Tet_transcr_reg_TetR-rel_C_sf"/>
</dbReference>
<comment type="caution">
    <text evidence="2">The sequence shown here is derived from an EMBL/GenBank/DDBJ whole genome shotgun (WGS) entry which is preliminary data.</text>
</comment>